<dbReference type="RefSeq" id="WP_183317859.1">
    <property type="nucleotide sequence ID" value="NZ_JACHVQ010000001.1"/>
</dbReference>
<name>A0A839N5L8_9MICO</name>
<feature type="domain" description="RES" evidence="1">
    <location>
        <begin position="27"/>
        <end position="179"/>
    </location>
</feature>
<dbReference type="AlphaFoldDB" id="A0A839N5L8"/>
<proteinExistence type="predicted"/>
<accession>A0A839N5L8</accession>
<reference evidence="2 3" key="1">
    <citation type="submission" date="2020-08" db="EMBL/GenBank/DDBJ databases">
        <title>Sequencing the genomes of 1000 actinobacteria strains.</title>
        <authorList>
            <person name="Klenk H.-P."/>
        </authorList>
    </citation>
    <scope>NUCLEOTIDE SEQUENCE [LARGE SCALE GENOMIC DNA]</scope>
    <source>
        <strain evidence="2 3">DSM 105369</strain>
    </source>
</reference>
<evidence type="ECO:0000313" key="3">
    <source>
        <dbReference type="Proteomes" id="UP000559182"/>
    </source>
</evidence>
<dbReference type="Pfam" id="PF08808">
    <property type="entry name" value="RES"/>
    <property type="match status" value="1"/>
</dbReference>
<organism evidence="2 3">
    <name type="scientific">Flexivirga oryzae</name>
    <dbReference type="NCBI Taxonomy" id="1794944"/>
    <lineage>
        <taxon>Bacteria</taxon>
        <taxon>Bacillati</taxon>
        <taxon>Actinomycetota</taxon>
        <taxon>Actinomycetes</taxon>
        <taxon>Micrococcales</taxon>
        <taxon>Dermacoccaceae</taxon>
        <taxon>Flexivirga</taxon>
    </lineage>
</organism>
<keyword evidence="3" id="KW-1185">Reference proteome</keyword>
<protein>
    <recommendedName>
        <fullName evidence="1">RES domain-containing protein</fullName>
    </recommendedName>
</protein>
<sequence>MTGKNPLRPTRELISRPGDVLEYDRALWRIHRTQGTHRQRWDQLRDFGPLRSMRWDPHPEPARTQPDWAVCYASPDVETAFAEVFQATRAIHLSAARALVGWLPSRKLHLLDLTGQWLLRNGASSWLAGGRKDACRNRSHAIRSTWPDLDGLYVPSSMNGEPSVVLYAPARDAFPADPQVARPLNSPALAGTIRHAAAALQWPIR</sequence>
<evidence type="ECO:0000313" key="2">
    <source>
        <dbReference type="EMBL" id="MBB2890041.1"/>
    </source>
</evidence>
<dbReference type="Proteomes" id="UP000559182">
    <property type="component" value="Unassembled WGS sequence"/>
</dbReference>
<dbReference type="EMBL" id="JACHVQ010000001">
    <property type="protein sequence ID" value="MBB2890041.1"/>
    <property type="molecule type" value="Genomic_DNA"/>
</dbReference>
<comment type="caution">
    <text evidence="2">The sequence shown here is derived from an EMBL/GenBank/DDBJ whole genome shotgun (WGS) entry which is preliminary data.</text>
</comment>
<dbReference type="InterPro" id="IPR014914">
    <property type="entry name" value="RES_dom"/>
</dbReference>
<evidence type="ECO:0000259" key="1">
    <source>
        <dbReference type="Pfam" id="PF08808"/>
    </source>
</evidence>
<gene>
    <name evidence="2" type="ORF">FHU39_000025</name>
</gene>